<keyword evidence="2" id="KW-0812">Transmembrane</keyword>
<gene>
    <name evidence="3" type="ORF">DI556_04940</name>
</gene>
<keyword evidence="2" id="KW-0472">Membrane</keyword>
<evidence type="ECO:0000313" key="4">
    <source>
        <dbReference type="Proteomes" id="UP000249185"/>
    </source>
</evidence>
<dbReference type="AlphaFoldDB" id="A0A2W5NKZ1"/>
<proteinExistence type="predicted"/>
<dbReference type="Proteomes" id="UP000249185">
    <property type="component" value="Unassembled WGS sequence"/>
</dbReference>
<name>A0A2W5NKZ1_RHOSU</name>
<reference evidence="3 4" key="1">
    <citation type="submission" date="2017-08" db="EMBL/GenBank/DDBJ databases">
        <title>Infants hospitalized years apart are colonized by the same room-sourced microbial strains.</title>
        <authorList>
            <person name="Brooks B."/>
            <person name="Olm M.R."/>
            <person name="Firek B.A."/>
            <person name="Baker R."/>
            <person name="Thomas B.C."/>
            <person name="Morowitz M.J."/>
            <person name="Banfield J.F."/>
        </authorList>
    </citation>
    <scope>NUCLEOTIDE SEQUENCE [LARGE SCALE GENOMIC DNA]</scope>
    <source>
        <strain evidence="3">S2_005_002_R2_34</strain>
    </source>
</reference>
<evidence type="ECO:0000256" key="2">
    <source>
        <dbReference type="SAM" id="Phobius"/>
    </source>
</evidence>
<evidence type="ECO:0000256" key="1">
    <source>
        <dbReference type="SAM" id="MobiDB-lite"/>
    </source>
</evidence>
<dbReference type="EMBL" id="QFPW01000002">
    <property type="protein sequence ID" value="PZQ51505.1"/>
    <property type="molecule type" value="Genomic_DNA"/>
</dbReference>
<comment type="caution">
    <text evidence="3">The sequence shown here is derived from an EMBL/GenBank/DDBJ whole genome shotgun (WGS) entry which is preliminary data.</text>
</comment>
<keyword evidence="2" id="KW-1133">Transmembrane helix</keyword>
<organism evidence="3 4">
    <name type="scientific">Rhodovulum sulfidophilum</name>
    <name type="common">Rhodobacter sulfidophilus</name>
    <dbReference type="NCBI Taxonomy" id="35806"/>
    <lineage>
        <taxon>Bacteria</taxon>
        <taxon>Pseudomonadati</taxon>
        <taxon>Pseudomonadota</taxon>
        <taxon>Alphaproteobacteria</taxon>
        <taxon>Rhodobacterales</taxon>
        <taxon>Paracoccaceae</taxon>
        <taxon>Rhodovulum</taxon>
    </lineage>
</organism>
<feature type="transmembrane region" description="Helical" evidence="2">
    <location>
        <begin position="20"/>
        <end position="41"/>
    </location>
</feature>
<accession>A0A2W5NKZ1</accession>
<protein>
    <submittedName>
        <fullName evidence="3">Uncharacterized protein</fullName>
    </submittedName>
</protein>
<feature type="region of interest" description="Disordered" evidence="1">
    <location>
        <begin position="44"/>
        <end position="113"/>
    </location>
</feature>
<evidence type="ECO:0000313" key="3">
    <source>
        <dbReference type="EMBL" id="PZQ51505.1"/>
    </source>
</evidence>
<sequence>MAEYRSPKVTEPAQGGGSRTWLWAAAALVVLLAIAWLAGLFGTSEMTPAPTEPTGTSAPVTAPEPPAVTAPTPAEPPAVTNPTTPGAEPPAGETPAPEVPAAPATPGTAPANP</sequence>
<feature type="compositionally biased region" description="Low complexity" evidence="1">
    <location>
        <begin position="77"/>
        <end position="113"/>
    </location>
</feature>
<feature type="compositionally biased region" description="Pro residues" evidence="1">
    <location>
        <begin position="62"/>
        <end position="76"/>
    </location>
</feature>